<keyword evidence="3" id="KW-1185">Reference proteome</keyword>
<proteinExistence type="predicted"/>
<sequence>MEELPTDYMNGLDFNFKKTTKGQYADYSTSNWSRKMTSLNEVESAALDAHGLFNLADFLPKRPSDVELRVLKEMFEASVDGLAYDPDKWGAYYKPYGLQTNGQTAASPSTPASTPSHSSHGITDDDIPPFDTSSTAANVPSSTTTSGQSDDKKKALFDLIKSRQNKA</sequence>
<dbReference type="InterPro" id="IPR044947">
    <property type="entry name" value="Phage_T4_Gp32_ssDNA-bd_sf"/>
</dbReference>
<evidence type="ECO:0000313" key="2">
    <source>
        <dbReference type="EMBL" id="KAI9549428.1"/>
    </source>
</evidence>
<gene>
    <name evidence="2" type="ORF">GHT06_001828</name>
</gene>
<name>A0AAD5KTE4_9CRUS</name>
<feature type="compositionally biased region" description="Polar residues" evidence="1">
    <location>
        <begin position="131"/>
        <end position="148"/>
    </location>
</feature>
<evidence type="ECO:0000313" key="3">
    <source>
        <dbReference type="Proteomes" id="UP000820818"/>
    </source>
</evidence>
<accession>A0AAD5KTE4</accession>
<organism evidence="2 3">
    <name type="scientific">Daphnia sinensis</name>
    <dbReference type="NCBI Taxonomy" id="1820382"/>
    <lineage>
        <taxon>Eukaryota</taxon>
        <taxon>Metazoa</taxon>
        <taxon>Ecdysozoa</taxon>
        <taxon>Arthropoda</taxon>
        <taxon>Crustacea</taxon>
        <taxon>Branchiopoda</taxon>
        <taxon>Diplostraca</taxon>
        <taxon>Cladocera</taxon>
        <taxon>Anomopoda</taxon>
        <taxon>Daphniidae</taxon>
        <taxon>Daphnia</taxon>
        <taxon>Daphnia similis group</taxon>
    </lineage>
</organism>
<evidence type="ECO:0000256" key="1">
    <source>
        <dbReference type="SAM" id="MobiDB-lite"/>
    </source>
</evidence>
<comment type="caution">
    <text evidence="2">The sequence shown here is derived from an EMBL/GenBank/DDBJ whole genome shotgun (WGS) entry which is preliminary data.</text>
</comment>
<dbReference type="AlphaFoldDB" id="A0AAD5KTE4"/>
<dbReference type="EMBL" id="WJBH02000296">
    <property type="protein sequence ID" value="KAI9549428.1"/>
    <property type="molecule type" value="Genomic_DNA"/>
</dbReference>
<reference evidence="2" key="1">
    <citation type="submission" date="2022-05" db="EMBL/GenBank/DDBJ databases">
        <title>A multi-omics perspective on studying reproductive biology in Daphnia sinensis.</title>
        <authorList>
            <person name="Jia J."/>
        </authorList>
    </citation>
    <scope>NUCLEOTIDE SEQUENCE</scope>
    <source>
        <strain evidence="2">WSL</strain>
    </source>
</reference>
<dbReference type="Gene3D" id="3.90.198.10">
    <property type="entry name" value="Replication Fork Single-Stranded Dna Binding Protein"/>
    <property type="match status" value="1"/>
</dbReference>
<protein>
    <submittedName>
        <fullName evidence="2">Uncharacterized protein</fullName>
    </submittedName>
</protein>
<feature type="region of interest" description="Disordered" evidence="1">
    <location>
        <begin position="100"/>
        <end position="167"/>
    </location>
</feature>
<dbReference type="Proteomes" id="UP000820818">
    <property type="component" value="Unassembled WGS sequence"/>
</dbReference>
<feature type="compositionally biased region" description="Low complexity" evidence="1">
    <location>
        <begin position="104"/>
        <end position="120"/>
    </location>
</feature>